<organism evidence="4 5">
    <name type="scientific">Rhizophlyctis rosea</name>
    <dbReference type="NCBI Taxonomy" id="64517"/>
    <lineage>
        <taxon>Eukaryota</taxon>
        <taxon>Fungi</taxon>
        <taxon>Fungi incertae sedis</taxon>
        <taxon>Chytridiomycota</taxon>
        <taxon>Chytridiomycota incertae sedis</taxon>
        <taxon>Chytridiomycetes</taxon>
        <taxon>Rhizophlyctidales</taxon>
        <taxon>Rhizophlyctidaceae</taxon>
        <taxon>Rhizophlyctis</taxon>
    </lineage>
</organism>
<keyword evidence="1" id="KW-0732">Signal</keyword>
<comment type="caution">
    <text evidence="4">The sequence shown here is derived from an EMBL/GenBank/DDBJ whole genome shotgun (WGS) entry which is preliminary data.</text>
</comment>
<evidence type="ECO:0000313" key="5">
    <source>
        <dbReference type="Proteomes" id="UP001212841"/>
    </source>
</evidence>
<feature type="domain" description="PhoD-like phosphatase metallophosphatase" evidence="2">
    <location>
        <begin position="180"/>
        <end position="524"/>
    </location>
</feature>
<protein>
    <recommendedName>
        <fullName evidence="6">Alkaline phosphatase</fullName>
    </recommendedName>
</protein>
<accession>A0AAD5SGW6</accession>
<dbReference type="AlphaFoldDB" id="A0AAD5SGW6"/>
<feature type="chain" id="PRO_5041917477" description="Alkaline phosphatase" evidence="1">
    <location>
        <begin position="20"/>
        <end position="566"/>
    </location>
</feature>
<sequence>MRVTLLSVLAAAGHVTAFAQDEGLAGNLVYRSPYQNIPELGHEIQSIARRLTKRSNGVSGDYVKDITFTHNVASGDPDHESVILWTRATPKEGTYSKSHSVCVTYSVATDDKFKKIVKDGHAVTTADVDFTVKVEAKGLKPFTTYYYKFANCKASKQESSVGRTKTVPAPNSKVPADLKFAVFSCSNFPFGYFNAYGIPARQQKMDYVLHLGDYIYEYAGDGDYGNVTATGRYQQPEKIIATLEDYRLRYGTYRSDPDLAYAHAQYPWYVIWDDHEVADNTWKDGSAHQNDTELGVWFEKRKGGAVQAYFEWMPIRQVDKKDPLRIFRSFNLGNRADLILLDTRQYDRDITDMYYNTAAIKAIAKDPTRSLMGPIQEKWLMDELKKSAKQKTKWRIIGQQLEFNRLDYSAAQPGRDGVYDQLAKLKLGNNIVLAGDVHSIWAWDLVDDRNFAGYDAKSGEGSWGAEFVGTAVTSPSPYASVNATSRAFGEKLLVGSNPALKWTEVTWRGYYLLNVGEKSVKADYWGVKNITYRNDQETWLASFSIDDGANHLKRPFNVSTGAAEQL</sequence>
<feature type="signal peptide" evidence="1">
    <location>
        <begin position="1"/>
        <end position="19"/>
    </location>
</feature>
<dbReference type="InterPro" id="IPR029052">
    <property type="entry name" value="Metallo-depent_PP-like"/>
</dbReference>
<evidence type="ECO:0000259" key="3">
    <source>
        <dbReference type="Pfam" id="PF16655"/>
    </source>
</evidence>
<evidence type="ECO:0000259" key="2">
    <source>
        <dbReference type="Pfam" id="PF09423"/>
    </source>
</evidence>
<dbReference type="Gene3D" id="2.60.40.380">
    <property type="entry name" value="Purple acid phosphatase-like, N-terminal"/>
    <property type="match status" value="1"/>
</dbReference>
<dbReference type="Gene3D" id="3.60.21.70">
    <property type="entry name" value="PhoD-like phosphatase"/>
    <property type="match status" value="1"/>
</dbReference>
<name>A0AAD5SGW6_9FUNG</name>
<gene>
    <name evidence="4" type="ORF">HK097_001759</name>
</gene>
<reference evidence="4" key="1">
    <citation type="submission" date="2020-05" db="EMBL/GenBank/DDBJ databases">
        <title>Phylogenomic resolution of chytrid fungi.</title>
        <authorList>
            <person name="Stajich J.E."/>
            <person name="Amses K."/>
            <person name="Simmons R."/>
            <person name="Seto K."/>
            <person name="Myers J."/>
            <person name="Bonds A."/>
            <person name="Quandt C.A."/>
            <person name="Barry K."/>
            <person name="Liu P."/>
            <person name="Grigoriev I."/>
            <person name="Longcore J.E."/>
            <person name="James T.Y."/>
        </authorList>
    </citation>
    <scope>NUCLEOTIDE SEQUENCE</scope>
    <source>
        <strain evidence="4">JEL0318</strain>
    </source>
</reference>
<feature type="domain" description="Phospholipase D N-terminal" evidence="3">
    <location>
        <begin position="70"/>
        <end position="166"/>
    </location>
</feature>
<dbReference type="CDD" id="cd07389">
    <property type="entry name" value="MPP_PhoD"/>
    <property type="match status" value="1"/>
</dbReference>
<keyword evidence="5" id="KW-1185">Reference proteome</keyword>
<dbReference type="InterPro" id="IPR018946">
    <property type="entry name" value="PhoD-like_MPP"/>
</dbReference>
<dbReference type="PANTHER" id="PTHR43606:SF7">
    <property type="entry name" value="PHOSPHATASE, PUTATIVE (AFU_ORTHOLOGUE AFUA_6G08710)-RELATED"/>
    <property type="match status" value="1"/>
</dbReference>
<dbReference type="EMBL" id="JADGJD010000136">
    <property type="protein sequence ID" value="KAJ3054466.1"/>
    <property type="molecule type" value="Genomic_DNA"/>
</dbReference>
<evidence type="ECO:0000313" key="4">
    <source>
        <dbReference type="EMBL" id="KAJ3054466.1"/>
    </source>
</evidence>
<evidence type="ECO:0000256" key="1">
    <source>
        <dbReference type="SAM" id="SignalP"/>
    </source>
</evidence>
<dbReference type="PANTHER" id="PTHR43606">
    <property type="entry name" value="PHOSPHATASE, PUTATIVE (AFU_ORTHOLOGUE AFUA_6G08710)-RELATED"/>
    <property type="match status" value="1"/>
</dbReference>
<dbReference type="Pfam" id="PF09423">
    <property type="entry name" value="PhoD"/>
    <property type="match status" value="1"/>
</dbReference>
<dbReference type="InterPro" id="IPR052900">
    <property type="entry name" value="Phospholipid_Metab_Enz"/>
</dbReference>
<dbReference type="InterPro" id="IPR038607">
    <property type="entry name" value="PhoD-like_sf"/>
</dbReference>
<dbReference type="Proteomes" id="UP001212841">
    <property type="component" value="Unassembled WGS sequence"/>
</dbReference>
<proteinExistence type="predicted"/>
<dbReference type="SUPFAM" id="SSF56300">
    <property type="entry name" value="Metallo-dependent phosphatases"/>
    <property type="match status" value="1"/>
</dbReference>
<evidence type="ECO:0008006" key="6">
    <source>
        <dbReference type="Google" id="ProtNLM"/>
    </source>
</evidence>
<dbReference type="Pfam" id="PF16655">
    <property type="entry name" value="PhoD_N"/>
    <property type="match status" value="1"/>
</dbReference>
<dbReference type="InterPro" id="IPR032093">
    <property type="entry name" value="PhoD_N"/>
</dbReference>